<dbReference type="PANTHER" id="PTHR16276">
    <property type="entry name" value="PENTATRICOPEPTIDE REPEAT DOMAIN-CONTAINING PROTEIN 3"/>
    <property type="match status" value="1"/>
</dbReference>
<evidence type="ECO:0000256" key="3">
    <source>
        <dbReference type="ARBA" id="ARBA00022946"/>
    </source>
</evidence>
<dbReference type="AlphaFoldDB" id="A0A8C6VQ63"/>
<evidence type="ECO:0000256" key="2">
    <source>
        <dbReference type="ARBA" id="ARBA00022737"/>
    </source>
</evidence>
<evidence type="ECO:0000256" key="4">
    <source>
        <dbReference type="ARBA" id="ARBA00023128"/>
    </source>
</evidence>
<evidence type="ECO:0000313" key="6">
    <source>
        <dbReference type="Proteomes" id="UP000694559"/>
    </source>
</evidence>
<reference evidence="5" key="2">
    <citation type="submission" date="2025-09" db="UniProtKB">
        <authorList>
            <consortium name="Ensembl"/>
        </authorList>
    </citation>
    <scope>IDENTIFICATION</scope>
</reference>
<sequence>MAAWRLRRCPFPARGLLQGRLVVSGGSGSFREGGDRHYSENATLPEKSPILKEDTIFLPRKKIWDKSAVLQALALTVNRDITAVPYMFQDDPYLIPRNSSEHHFFSASKISGQNAAKFVINTHPELFEKDYAEPHIQVTFALFI</sequence>
<evidence type="ECO:0000313" key="5">
    <source>
        <dbReference type="Ensembl" id="ENSNNAP00000006318.1"/>
    </source>
</evidence>
<dbReference type="GO" id="GO:0005739">
    <property type="term" value="C:mitochondrion"/>
    <property type="evidence" value="ECO:0007669"/>
    <property type="project" value="UniProtKB-SubCell"/>
</dbReference>
<proteinExistence type="predicted"/>
<keyword evidence="2" id="KW-0677">Repeat</keyword>
<accession>A0A8C6VQ63</accession>
<dbReference type="PANTHER" id="PTHR16276:SF1">
    <property type="entry name" value="SMALL RIBOSOMAL SUBUNIT PROTEIN MS39"/>
    <property type="match status" value="1"/>
</dbReference>
<dbReference type="InterPro" id="IPR037387">
    <property type="entry name" value="PTCD3"/>
</dbReference>
<keyword evidence="6" id="KW-1185">Reference proteome</keyword>
<keyword evidence="3" id="KW-0809">Transit peptide</keyword>
<keyword evidence="4" id="KW-0496">Mitochondrion</keyword>
<dbReference type="Ensembl" id="ENSNNAT00000006604.1">
    <property type="protein sequence ID" value="ENSNNAP00000006318.1"/>
    <property type="gene ID" value="ENSNNAG00000004220.1"/>
</dbReference>
<reference evidence="5" key="1">
    <citation type="submission" date="2025-08" db="UniProtKB">
        <authorList>
            <consortium name="Ensembl"/>
        </authorList>
    </citation>
    <scope>IDENTIFICATION</scope>
</reference>
<evidence type="ECO:0000256" key="1">
    <source>
        <dbReference type="ARBA" id="ARBA00004173"/>
    </source>
</evidence>
<dbReference type="GO" id="GO:0043024">
    <property type="term" value="F:ribosomal small subunit binding"/>
    <property type="evidence" value="ECO:0007669"/>
    <property type="project" value="InterPro"/>
</dbReference>
<dbReference type="InterPro" id="IPR055063">
    <property type="entry name" value="Rib_mS39_PPR"/>
</dbReference>
<organism evidence="5 6">
    <name type="scientific">Naja naja</name>
    <name type="common">Indian cobra</name>
    <dbReference type="NCBI Taxonomy" id="35670"/>
    <lineage>
        <taxon>Eukaryota</taxon>
        <taxon>Metazoa</taxon>
        <taxon>Chordata</taxon>
        <taxon>Craniata</taxon>
        <taxon>Vertebrata</taxon>
        <taxon>Euteleostomi</taxon>
        <taxon>Lepidosauria</taxon>
        <taxon>Squamata</taxon>
        <taxon>Bifurcata</taxon>
        <taxon>Unidentata</taxon>
        <taxon>Episquamata</taxon>
        <taxon>Toxicofera</taxon>
        <taxon>Serpentes</taxon>
        <taxon>Colubroidea</taxon>
        <taxon>Elapidae</taxon>
        <taxon>Elapinae</taxon>
        <taxon>Naja</taxon>
    </lineage>
</organism>
<comment type="subcellular location">
    <subcellularLocation>
        <location evidence="1">Mitochondrion</location>
    </subcellularLocation>
</comment>
<protein>
    <submittedName>
        <fullName evidence="5">Pentatricopeptide repeat domain 3</fullName>
    </submittedName>
</protein>
<gene>
    <name evidence="5" type="primary">PTCD3</name>
</gene>
<dbReference type="GO" id="GO:0032543">
    <property type="term" value="P:mitochondrial translation"/>
    <property type="evidence" value="ECO:0007669"/>
    <property type="project" value="InterPro"/>
</dbReference>
<dbReference type="Proteomes" id="UP000694559">
    <property type="component" value="Unplaced"/>
</dbReference>
<name>A0A8C6VQ63_NAJNA</name>
<dbReference type="GeneTree" id="ENSGT00390000016876"/>
<dbReference type="GO" id="GO:0019843">
    <property type="term" value="F:rRNA binding"/>
    <property type="evidence" value="ECO:0007669"/>
    <property type="project" value="InterPro"/>
</dbReference>
<dbReference type="Pfam" id="PF22330">
    <property type="entry name" value="Rib_mS39_PPR"/>
    <property type="match status" value="1"/>
</dbReference>